<dbReference type="KEGG" id="fax:FUAX_37820"/>
<dbReference type="Proteomes" id="UP001348817">
    <property type="component" value="Chromosome"/>
</dbReference>
<evidence type="ECO:0000313" key="3">
    <source>
        <dbReference type="Proteomes" id="UP001348817"/>
    </source>
</evidence>
<dbReference type="EMBL" id="AP025314">
    <property type="protein sequence ID" value="BDD11350.1"/>
    <property type="molecule type" value="Genomic_DNA"/>
</dbReference>
<organism evidence="2 3">
    <name type="scientific">Fulvitalea axinellae</name>
    <dbReference type="NCBI Taxonomy" id="1182444"/>
    <lineage>
        <taxon>Bacteria</taxon>
        <taxon>Pseudomonadati</taxon>
        <taxon>Bacteroidota</taxon>
        <taxon>Cytophagia</taxon>
        <taxon>Cytophagales</taxon>
        <taxon>Persicobacteraceae</taxon>
        <taxon>Fulvitalea</taxon>
    </lineage>
</organism>
<reference evidence="2 3" key="1">
    <citation type="submission" date="2021-12" db="EMBL/GenBank/DDBJ databases">
        <title>Genome sequencing of bacteria with rrn-lacking chromosome and rrn-plasmid.</title>
        <authorList>
            <person name="Anda M."/>
            <person name="Iwasaki W."/>
        </authorList>
    </citation>
    <scope>NUCLEOTIDE SEQUENCE [LARGE SCALE GENOMIC DNA]</scope>
    <source>
        <strain evidence="2 3">DSM 100852</strain>
    </source>
</reference>
<feature type="region of interest" description="Disordered" evidence="1">
    <location>
        <begin position="1"/>
        <end position="56"/>
    </location>
</feature>
<sequence length="578" mass="63331">MFSNRTHRHTYPSSNANKAGNAGVSKLPPAQLSKGRMKREAALDTGGGVAEPDDMFDSSEDVADERLAEEFEAFFGRMQGGLDLVESSRKLEPQEHSPFLRRGQALDIVSSEAGDDSFTHIGELESEADAPPFTQIDVLESEEDEDEAYTNIDDVDLDKELKEMIHGSDEPVPGRVLVIIKRILARKAGFSDDYTETPIKVQREMARALKDMLTVKAESGWDFERVLDKFEAFIDAVDTTVGLIDTVSGYVSELTKGDVSAKAEAVSEYCGAISSVLGVISPIIAVFKQAAKVKSCFSDDEEVFTTGDKAREVITLGRTLASAGRAILVATKDVMGLVTKIPGPLKSAVPGLSIVIAAIEIALRSLDLWRDVRNYMSMGRSKDRMRKSLSASDSFEGLFTEKGATNTETLRRMSTGSKSSYTLSSMAQEYELVRDLKKVNRKRIIRESMRIAIAGMNLTADALKIAGVSAQAGLALNISSSVLGTGSTAFRKVKQKWHDKGYGNQEKTSRAKDKARIRQVRVIFRMISSLDSEDTVKASEVASYIRASGCSVQKFVRHKDKTKGRVKMLYGALKKREG</sequence>
<evidence type="ECO:0000313" key="2">
    <source>
        <dbReference type="EMBL" id="BDD11350.1"/>
    </source>
</evidence>
<gene>
    <name evidence="2" type="ORF">FUAX_37820</name>
</gene>
<feature type="compositionally biased region" description="Basic residues" evidence="1">
    <location>
        <begin position="1"/>
        <end position="10"/>
    </location>
</feature>
<dbReference type="AlphaFoldDB" id="A0AAU9DJH1"/>
<keyword evidence="3" id="KW-1185">Reference proteome</keyword>
<protein>
    <submittedName>
        <fullName evidence="2">Uncharacterized protein</fullName>
    </submittedName>
</protein>
<dbReference type="RefSeq" id="WP_338392849.1">
    <property type="nucleotide sequence ID" value="NZ_AP025314.1"/>
</dbReference>
<proteinExistence type="predicted"/>
<name>A0AAU9DJH1_9BACT</name>
<evidence type="ECO:0000256" key="1">
    <source>
        <dbReference type="SAM" id="MobiDB-lite"/>
    </source>
</evidence>
<accession>A0AAU9DJH1</accession>